<dbReference type="FunCoup" id="A0A1Y2C405">
    <property type="interactions" value="219"/>
</dbReference>
<dbReference type="InterPro" id="IPR029062">
    <property type="entry name" value="Class_I_gatase-like"/>
</dbReference>
<proteinExistence type="predicted"/>
<dbReference type="Pfam" id="PF00117">
    <property type="entry name" value="GATase"/>
    <property type="match status" value="1"/>
</dbReference>
<dbReference type="InterPro" id="IPR044992">
    <property type="entry name" value="ChyE-like"/>
</dbReference>
<dbReference type="CDD" id="cd01741">
    <property type="entry name" value="GATase1_1"/>
    <property type="match status" value="1"/>
</dbReference>
<dbReference type="SUPFAM" id="SSF52317">
    <property type="entry name" value="Class I glutamine amidotransferase-like"/>
    <property type="match status" value="1"/>
</dbReference>
<dbReference type="OrthoDB" id="92161at2759"/>
<organism evidence="2 3">
    <name type="scientific">Leucosporidium creatinivorum</name>
    <dbReference type="NCBI Taxonomy" id="106004"/>
    <lineage>
        <taxon>Eukaryota</taxon>
        <taxon>Fungi</taxon>
        <taxon>Dikarya</taxon>
        <taxon>Basidiomycota</taxon>
        <taxon>Pucciniomycotina</taxon>
        <taxon>Microbotryomycetes</taxon>
        <taxon>Leucosporidiales</taxon>
        <taxon>Leucosporidium</taxon>
    </lineage>
</organism>
<reference evidence="2 3" key="1">
    <citation type="submission" date="2016-07" db="EMBL/GenBank/DDBJ databases">
        <title>Pervasive Adenine N6-methylation of Active Genes in Fungi.</title>
        <authorList>
            <consortium name="DOE Joint Genome Institute"/>
            <person name="Mondo S.J."/>
            <person name="Dannebaum R.O."/>
            <person name="Kuo R.C."/>
            <person name="Labutti K."/>
            <person name="Haridas S."/>
            <person name="Kuo A."/>
            <person name="Salamov A."/>
            <person name="Ahrendt S.R."/>
            <person name="Lipzen A."/>
            <person name="Sullivan W."/>
            <person name="Andreopoulos W.B."/>
            <person name="Clum A."/>
            <person name="Lindquist E."/>
            <person name="Daum C."/>
            <person name="Ramamoorthy G.K."/>
            <person name="Gryganskyi A."/>
            <person name="Culley D."/>
            <person name="Magnuson J.K."/>
            <person name="James T.Y."/>
            <person name="O'Malley M.A."/>
            <person name="Stajich J.E."/>
            <person name="Spatafora J.W."/>
            <person name="Visel A."/>
            <person name="Grigoriev I.V."/>
        </authorList>
    </citation>
    <scope>NUCLEOTIDE SEQUENCE [LARGE SCALE GENOMIC DNA]</scope>
    <source>
        <strain evidence="2 3">62-1032</strain>
    </source>
</reference>
<accession>A0A1Y2C405</accession>
<feature type="domain" description="Glutamine amidotransferase" evidence="1">
    <location>
        <begin position="101"/>
        <end position="248"/>
    </location>
</feature>
<dbReference type="PANTHER" id="PTHR42695:SF5">
    <property type="entry name" value="GLUTAMINE AMIDOTRANSFERASE YLR126C-RELATED"/>
    <property type="match status" value="1"/>
</dbReference>
<gene>
    <name evidence="2" type="ORF">BCR35DRAFT_311336</name>
</gene>
<dbReference type="InParanoid" id="A0A1Y2C405"/>
<dbReference type="InterPro" id="IPR017926">
    <property type="entry name" value="GATASE"/>
</dbReference>
<dbReference type="GO" id="GO:0005634">
    <property type="term" value="C:nucleus"/>
    <property type="evidence" value="ECO:0007669"/>
    <property type="project" value="TreeGrafter"/>
</dbReference>
<dbReference type="GO" id="GO:0005829">
    <property type="term" value="C:cytosol"/>
    <property type="evidence" value="ECO:0007669"/>
    <property type="project" value="TreeGrafter"/>
</dbReference>
<sequence length="294" mass="31298">MATPAPLAALQETRRVTLSLPPTAPKPLVILILLADTPVPSVLSTSGTYHSIFSTLLARASALASTQAQANGADPLALGPELVVESYDAVHQVYPTEERVKEADAVLITGSASSAYLPTPWITSLVSYVASLPTLNPTAKIFGICFGHQIVARAFGSTVEVNEKGWEIGVRTLDLSEEGRVLFGGDKLTIHQVHRDHVPSLPPSFACLGSTKACDIHGMVKKVDENLPLSPSNVSIITLQGHPEFTSDIVGKIIDAREKGRVISHELAEESRKFAAETDEGVRIGRVLLSTLGV</sequence>
<dbReference type="EMBL" id="MCGR01000135">
    <property type="protein sequence ID" value="ORY41759.1"/>
    <property type="molecule type" value="Genomic_DNA"/>
</dbReference>
<evidence type="ECO:0000259" key="1">
    <source>
        <dbReference type="Pfam" id="PF00117"/>
    </source>
</evidence>
<keyword evidence="2" id="KW-0808">Transferase</keyword>
<dbReference type="AlphaFoldDB" id="A0A1Y2C405"/>
<dbReference type="PROSITE" id="PS51273">
    <property type="entry name" value="GATASE_TYPE_1"/>
    <property type="match status" value="1"/>
</dbReference>
<keyword evidence="3" id="KW-1185">Reference proteome</keyword>
<dbReference type="Gene3D" id="3.40.50.880">
    <property type="match status" value="1"/>
</dbReference>
<protein>
    <submittedName>
        <fullName evidence="2">Class I glutamine amidotransferase-like protein</fullName>
    </submittedName>
</protein>
<comment type="caution">
    <text evidence="2">The sequence shown here is derived from an EMBL/GenBank/DDBJ whole genome shotgun (WGS) entry which is preliminary data.</text>
</comment>
<evidence type="ECO:0000313" key="2">
    <source>
        <dbReference type="EMBL" id="ORY41759.1"/>
    </source>
</evidence>
<dbReference type="STRING" id="106004.A0A1Y2C405"/>
<dbReference type="GO" id="GO:0016740">
    <property type="term" value="F:transferase activity"/>
    <property type="evidence" value="ECO:0007669"/>
    <property type="project" value="UniProtKB-KW"/>
</dbReference>
<dbReference type="Proteomes" id="UP000193467">
    <property type="component" value="Unassembled WGS sequence"/>
</dbReference>
<name>A0A1Y2C405_9BASI</name>
<evidence type="ECO:0000313" key="3">
    <source>
        <dbReference type="Proteomes" id="UP000193467"/>
    </source>
</evidence>
<dbReference type="PANTHER" id="PTHR42695">
    <property type="entry name" value="GLUTAMINE AMIDOTRANSFERASE YLR126C-RELATED"/>
    <property type="match status" value="1"/>
</dbReference>
<keyword evidence="2" id="KW-0315">Glutamine amidotransferase</keyword>